<dbReference type="EMBL" id="QQBC01000005">
    <property type="protein sequence ID" value="RDI66033.1"/>
    <property type="molecule type" value="Genomic_DNA"/>
</dbReference>
<dbReference type="GO" id="GO:0016747">
    <property type="term" value="F:acyltransferase activity, transferring groups other than amino-acyl groups"/>
    <property type="evidence" value="ECO:0007669"/>
    <property type="project" value="InterPro"/>
</dbReference>
<evidence type="ECO:0000313" key="2">
    <source>
        <dbReference type="EMBL" id="RDI66033.1"/>
    </source>
</evidence>
<dbReference type="SUPFAM" id="SSF55729">
    <property type="entry name" value="Acyl-CoA N-acyltransferases (Nat)"/>
    <property type="match status" value="1"/>
</dbReference>
<sequence>MRIRVGTTEDAAGVLALGDEAVAWMNTMGNNQQWGATPWTGDERRESFVRAHAAEGLRVLVDESETIAGALVISETCQDYVPAVEEPELYLNLLLTSRRHSGRGLGGLLIERAVAEAAERGIDLLRVDCYAGGEGKLVRVYENYGFTRVAEFSVGTWPGMLLARRLSTRRQP</sequence>
<reference evidence="2 3" key="1">
    <citation type="submission" date="2018-07" db="EMBL/GenBank/DDBJ databases">
        <title>Genomic Encyclopedia of Type Strains, Phase IV (KMG-IV): sequencing the most valuable type-strain genomes for metagenomic binning, comparative biology and taxonomic classification.</title>
        <authorList>
            <person name="Goeker M."/>
        </authorList>
    </citation>
    <scope>NUCLEOTIDE SEQUENCE [LARGE SCALE GENOMIC DNA]</scope>
    <source>
        <strain evidence="2 3">DSM 44290</strain>
    </source>
</reference>
<dbReference type="Proteomes" id="UP000254869">
    <property type="component" value="Unassembled WGS sequence"/>
</dbReference>
<keyword evidence="2" id="KW-0808">Transferase</keyword>
<dbReference type="CDD" id="cd04301">
    <property type="entry name" value="NAT_SF"/>
    <property type="match status" value="1"/>
</dbReference>
<evidence type="ECO:0000259" key="1">
    <source>
        <dbReference type="PROSITE" id="PS51186"/>
    </source>
</evidence>
<gene>
    <name evidence="2" type="ORF">DFR76_105355</name>
</gene>
<proteinExistence type="predicted"/>
<keyword evidence="3" id="KW-1185">Reference proteome</keyword>
<feature type="domain" description="N-acetyltransferase" evidence="1">
    <location>
        <begin position="1"/>
        <end position="167"/>
    </location>
</feature>
<dbReference type="STRING" id="1210086.GCA_001613105_02973"/>
<comment type="caution">
    <text evidence="2">The sequence shown here is derived from an EMBL/GenBank/DDBJ whole genome shotgun (WGS) entry which is preliminary data.</text>
</comment>
<dbReference type="RefSeq" id="WP_067997815.1">
    <property type="nucleotide sequence ID" value="NZ_QQBC01000005.1"/>
</dbReference>
<evidence type="ECO:0000313" key="3">
    <source>
        <dbReference type="Proteomes" id="UP000254869"/>
    </source>
</evidence>
<dbReference type="Pfam" id="PF00583">
    <property type="entry name" value="Acetyltransf_1"/>
    <property type="match status" value="1"/>
</dbReference>
<dbReference type="AlphaFoldDB" id="A0A370I5M5"/>
<dbReference type="InterPro" id="IPR000182">
    <property type="entry name" value="GNAT_dom"/>
</dbReference>
<dbReference type="Gene3D" id="3.40.630.30">
    <property type="match status" value="1"/>
</dbReference>
<dbReference type="InterPro" id="IPR016181">
    <property type="entry name" value="Acyl_CoA_acyltransferase"/>
</dbReference>
<protein>
    <submittedName>
        <fullName evidence="2">Acetyltransferase (GNAT) family protein</fullName>
    </submittedName>
</protein>
<accession>A0A370I5M5</accession>
<dbReference type="PROSITE" id="PS51186">
    <property type="entry name" value="GNAT"/>
    <property type="match status" value="1"/>
</dbReference>
<name>A0A370I5M5_9NOCA</name>
<organism evidence="2 3">
    <name type="scientific">Nocardia pseudobrasiliensis</name>
    <dbReference type="NCBI Taxonomy" id="45979"/>
    <lineage>
        <taxon>Bacteria</taxon>
        <taxon>Bacillati</taxon>
        <taxon>Actinomycetota</taxon>
        <taxon>Actinomycetes</taxon>
        <taxon>Mycobacteriales</taxon>
        <taxon>Nocardiaceae</taxon>
        <taxon>Nocardia</taxon>
    </lineage>
</organism>